<protein>
    <submittedName>
        <fullName evidence="2">Deazaflavin-dependent nitroreductase family protein</fullName>
    </submittedName>
</protein>
<dbReference type="EMBL" id="BCTA01000021">
    <property type="protein sequence ID" value="GAT08114.1"/>
    <property type="molecule type" value="Genomic_DNA"/>
</dbReference>
<organism evidence="2 3">
    <name type="scientific">Mycolicibacterium novocastrense</name>
    <name type="common">Mycobacterium novocastrense</name>
    <dbReference type="NCBI Taxonomy" id="59813"/>
    <lineage>
        <taxon>Bacteria</taxon>
        <taxon>Bacillati</taxon>
        <taxon>Actinomycetota</taxon>
        <taxon>Actinomycetes</taxon>
        <taxon>Mycobacteriales</taxon>
        <taxon>Mycobacteriaceae</taxon>
        <taxon>Mycolicibacterium</taxon>
    </lineage>
</organism>
<feature type="region of interest" description="Disordered" evidence="1">
    <location>
        <begin position="1"/>
        <end position="29"/>
    </location>
</feature>
<dbReference type="Proteomes" id="UP000069773">
    <property type="component" value="Unassembled WGS sequence"/>
</dbReference>
<feature type="compositionally biased region" description="Basic and acidic residues" evidence="1">
    <location>
        <begin position="20"/>
        <end position="29"/>
    </location>
</feature>
<evidence type="ECO:0000313" key="2">
    <source>
        <dbReference type="EMBL" id="GAT08114.1"/>
    </source>
</evidence>
<dbReference type="Gene3D" id="2.30.110.10">
    <property type="entry name" value="Electron Transport, Fmn-binding Protein, Chain A"/>
    <property type="match status" value="1"/>
</dbReference>
<proteinExistence type="predicted"/>
<evidence type="ECO:0000313" key="3">
    <source>
        <dbReference type="Proteomes" id="UP000069773"/>
    </source>
</evidence>
<reference evidence="2 3" key="1">
    <citation type="journal article" date="2016" name="Genome Announc.">
        <title>Draft Genome Sequences of Five Rapidly Growing Mycobacterium Species, M. thermoresistibile, M. fortuitum subsp. acetamidolyticum, M. canariasense, M. brisbanense, and M. novocastrense.</title>
        <authorList>
            <person name="Katahira K."/>
            <person name="Ogura Y."/>
            <person name="Gotoh Y."/>
            <person name="Hayashi T."/>
        </authorList>
    </citation>
    <scope>NUCLEOTIDE SEQUENCE [LARGE SCALE GENOMIC DNA]</scope>
    <source>
        <strain evidence="2 3">JCM18114</strain>
    </source>
</reference>
<evidence type="ECO:0000256" key="1">
    <source>
        <dbReference type="SAM" id="MobiDB-lite"/>
    </source>
</evidence>
<accession>A0ABQ0KEX9</accession>
<dbReference type="InterPro" id="IPR004378">
    <property type="entry name" value="F420H2_quin_Rdtase"/>
</dbReference>
<keyword evidence="3" id="KW-1185">Reference proteome</keyword>
<comment type="caution">
    <text evidence="2">The sequence shown here is derived from an EMBL/GenBank/DDBJ whole genome shotgun (WGS) entry which is preliminary data.</text>
</comment>
<dbReference type="Pfam" id="PF04075">
    <property type="entry name" value="F420H2_quin_red"/>
    <property type="match status" value="1"/>
</dbReference>
<name>A0ABQ0KEX9_MYCNV</name>
<dbReference type="InterPro" id="IPR012349">
    <property type="entry name" value="Split_barrel_FMN-bd"/>
</dbReference>
<gene>
    <name evidence="2" type="ORF">RMCN_1247</name>
</gene>
<dbReference type="NCBIfam" id="TIGR00026">
    <property type="entry name" value="hi_GC_TIGR00026"/>
    <property type="match status" value="1"/>
</dbReference>
<sequence>MPFGPRTSAGRPYATNEPVVEDRDMPPNPVDRVKDKVRTFNKYLLNPLMMRLAGRKHWYASVIRHTGRRSGRHYATPVVADQVDNAFILPLRYGTDVDWLRNVQACGEAIVTSGGRNYNVVAPRVIDAQTAGRLLPTRRARAFERFGIHQFLMLDRVG</sequence>